<dbReference type="RefSeq" id="WP_343045920.1">
    <property type="nucleotide sequence ID" value="NZ_JACBZS010000001.1"/>
</dbReference>
<dbReference type="InterPro" id="IPR003148">
    <property type="entry name" value="RCK_N"/>
</dbReference>
<proteinExistence type="predicted"/>
<dbReference type="SUPFAM" id="SSF116726">
    <property type="entry name" value="TrkA C-terminal domain-like"/>
    <property type="match status" value="1"/>
</dbReference>
<dbReference type="GO" id="GO:0006813">
    <property type="term" value="P:potassium ion transport"/>
    <property type="evidence" value="ECO:0007669"/>
    <property type="project" value="InterPro"/>
</dbReference>
<keyword evidence="3" id="KW-1185">Reference proteome</keyword>
<dbReference type="PANTHER" id="PTHR43833">
    <property type="entry name" value="POTASSIUM CHANNEL PROTEIN 2-RELATED-RELATED"/>
    <property type="match status" value="1"/>
</dbReference>
<evidence type="ECO:0000259" key="1">
    <source>
        <dbReference type="PROSITE" id="PS51201"/>
    </source>
</evidence>
<dbReference type="InterPro" id="IPR036721">
    <property type="entry name" value="RCK_C_sf"/>
</dbReference>
<dbReference type="PROSITE" id="PS51201">
    <property type="entry name" value="RCK_N"/>
    <property type="match status" value="1"/>
</dbReference>
<dbReference type="Gene3D" id="3.30.70.1450">
    <property type="entry name" value="Regulator of K+ conductance, C-terminal domain"/>
    <property type="match status" value="1"/>
</dbReference>
<sequence length="227" mass="24525">MSAVWGGRKKVAPGAVLVIGLGRFGSAVAGELVRQGVEVMAVDEDAELVERWADELTYTAQVDATDEQALKQLGLADFEQVVVGIGADIEASVITTLTVSEAGVPQIWAKALTRKHGQILERVGANHVVYPERDTGQRVAFTIAGTMKDWMEFDDGMAIARTAAPEFTWDRPLAESAPRTRYHVTVIAVKPAHGDIEYAVPDTIIRRGDDILVAGMAADVKNFALLR</sequence>
<evidence type="ECO:0000313" key="3">
    <source>
        <dbReference type="Proteomes" id="UP000527616"/>
    </source>
</evidence>
<dbReference type="InterPro" id="IPR050721">
    <property type="entry name" value="Trk_Ktr_HKT_K-transport"/>
</dbReference>
<dbReference type="PANTHER" id="PTHR43833:SF7">
    <property type="entry name" value="KTR SYSTEM POTASSIUM UPTAKE PROTEIN C"/>
    <property type="match status" value="1"/>
</dbReference>
<reference evidence="2 3" key="1">
    <citation type="submission" date="2020-07" db="EMBL/GenBank/DDBJ databases">
        <title>Sequencing the genomes of 1000 actinobacteria strains.</title>
        <authorList>
            <person name="Klenk H.-P."/>
        </authorList>
    </citation>
    <scope>NUCLEOTIDE SEQUENCE [LARGE SCALE GENOMIC DNA]</scope>
    <source>
        <strain evidence="2 3">DSM 103164</strain>
    </source>
</reference>
<protein>
    <submittedName>
        <fullName evidence="2">Trk system potassium uptake protein TrkA</fullName>
    </submittedName>
</protein>
<dbReference type="Pfam" id="PF02254">
    <property type="entry name" value="TrkA_N"/>
    <property type="match status" value="1"/>
</dbReference>
<name>A0A7Z0D9W6_9ACTN</name>
<dbReference type="Proteomes" id="UP000527616">
    <property type="component" value="Unassembled WGS sequence"/>
</dbReference>
<accession>A0A7Z0D9W6</accession>
<gene>
    <name evidence="2" type="ORF">GGQ54_001928</name>
</gene>
<dbReference type="InterPro" id="IPR036291">
    <property type="entry name" value="NAD(P)-bd_dom_sf"/>
</dbReference>
<dbReference type="EMBL" id="JACBZS010000001">
    <property type="protein sequence ID" value="NYI71368.1"/>
    <property type="molecule type" value="Genomic_DNA"/>
</dbReference>
<dbReference type="Gene3D" id="3.40.50.720">
    <property type="entry name" value="NAD(P)-binding Rossmann-like Domain"/>
    <property type="match status" value="1"/>
</dbReference>
<dbReference type="AlphaFoldDB" id="A0A7Z0D9W6"/>
<organism evidence="2 3">
    <name type="scientific">Naumannella cuiyingiana</name>
    <dbReference type="NCBI Taxonomy" id="1347891"/>
    <lineage>
        <taxon>Bacteria</taxon>
        <taxon>Bacillati</taxon>
        <taxon>Actinomycetota</taxon>
        <taxon>Actinomycetes</taxon>
        <taxon>Propionibacteriales</taxon>
        <taxon>Propionibacteriaceae</taxon>
        <taxon>Naumannella</taxon>
    </lineage>
</organism>
<evidence type="ECO:0000313" key="2">
    <source>
        <dbReference type="EMBL" id="NYI71368.1"/>
    </source>
</evidence>
<comment type="caution">
    <text evidence="2">The sequence shown here is derived from an EMBL/GenBank/DDBJ whole genome shotgun (WGS) entry which is preliminary data.</text>
</comment>
<dbReference type="SUPFAM" id="SSF51735">
    <property type="entry name" value="NAD(P)-binding Rossmann-fold domains"/>
    <property type="match status" value="1"/>
</dbReference>
<feature type="domain" description="RCK N-terminal" evidence="1">
    <location>
        <begin position="13"/>
        <end position="129"/>
    </location>
</feature>